<feature type="domain" description="F5/8 type C" evidence="1">
    <location>
        <begin position="1"/>
        <end position="127"/>
    </location>
</feature>
<dbReference type="KEGG" id="bfo:118411098"/>
<evidence type="ECO:0000313" key="2">
    <source>
        <dbReference type="Proteomes" id="UP000001554"/>
    </source>
</evidence>
<dbReference type="RefSeq" id="XP_035669024.1">
    <property type="nucleotide sequence ID" value="XM_035813131.1"/>
</dbReference>
<feature type="domain" description="F5/8 type C" evidence="1">
    <location>
        <begin position="548"/>
        <end position="676"/>
    </location>
</feature>
<dbReference type="InterPro" id="IPR008979">
    <property type="entry name" value="Galactose-bd-like_sf"/>
</dbReference>
<dbReference type="InterPro" id="IPR000421">
    <property type="entry name" value="FA58C"/>
</dbReference>
<dbReference type="PROSITE" id="PS01286">
    <property type="entry name" value="FA58C_2"/>
    <property type="match status" value="2"/>
</dbReference>
<feature type="domain" description="F5/8 type C" evidence="1">
    <location>
        <begin position="343"/>
        <end position="385"/>
    </location>
</feature>
<dbReference type="Pfam" id="PF00754">
    <property type="entry name" value="F5_F8_type_C"/>
    <property type="match status" value="3"/>
</dbReference>
<accession>A0A9J7KR91</accession>
<dbReference type="AlphaFoldDB" id="A0A9J7KR91"/>
<dbReference type="CDD" id="cd00057">
    <property type="entry name" value="FA58C"/>
    <property type="match status" value="4"/>
</dbReference>
<dbReference type="PROSITE" id="PS50022">
    <property type="entry name" value="FA58C_3"/>
    <property type="match status" value="5"/>
</dbReference>
<organism evidence="2 3">
    <name type="scientific">Branchiostoma floridae</name>
    <name type="common">Florida lancelet</name>
    <name type="synonym">Amphioxus</name>
    <dbReference type="NCBI Taxonomy" id="7739"/>
    <lineage>
        <taxon>Eukaryota</taxon>
        <taxon>Metazoa</taxon>
        <taxon>Chordata</taxon>
        <taxon>Cephalochordata</taxon>
        <taxon>Leptocardii</taxon>
        <taxon>Amphioxiformes</taxon>
        <taxon>Branchiostomatidae</taxon>
        <taxon>Branchiostoma</taxon>
    </lineage>
</organism>
<gene>
    <name evidence="3" type="primary">LOC118411098</name>
</gene>
<name>A0A9J7KR91_BRAFL</name>
<dbReference type="OrthoDB" id="2121828at2759"/>
<dbReference type="SMART" id="SM00231">
    <property type="entry name" value="FA58C"/>
    <property type="match status" value="4"/>
</dbReference>
<sequence>MTASSGYAPNGRLNSVAGGGAWFPSQNVIGEWLQVDLGETRHITGAMIQVRYGASHHRYGASHVKSYKLQYSTDGISWTTYGNSYVPEKVFEGRYELLSSPVDARFVRFYPQTWYLRIAMRVGVLGCNTSMPLEMEYAGDVDLLDEERDPLESLLPVAAKTLKDSNLFVNEGKTEFTDVYLADKPLRGEEEWRKICSDPLGMGSGAIPDSSITASSYLNDGYLPRRGRLNLVGSGGAWAPRYTFNGQWMEVDLGEMKRVTGTIIQGRHNENQWVTLYHLQYSTNRAIWTTYAGIDGSQKEFPGNRHATTNMLENPVDARYVRFVVRSYGWKVGMRVEILGCNTSNVDRTLPVTNLLDYPVDARYVRFLPQSWNGRMTMRVEIIGCPSCSTTRHLENGTLTWDLPEVNSSPFIFEVKVNTSGSGSGIIYLYRWGDNTTENQDGYRVELRSGQSQIERTTKDTDRETVASNYSTDITSAEEFRRFWICWSKGGSVGVGRAGEVEPFMSWTDPYPFIGYIIRVGYATVNVSGDFRFNCTQVLSSAAVVPVCPRLLGMESGDIPDGSITASSFRREASYTYGHEPYYGRLNAAPTRAWTAGYTFVGQWLQVDLGEMKLVMGTIVQGRLDHEERHWVFPGNVDMSIPVTNLLNNPVDARYVRFVVHTWNDRIAMRVEIVGCNSTAVVPACPHLLGMESGAIPDGSITASSFLRETSYSSGLEPHRGRLNAAPTHAWTARYNFVGQWLQVDLGERKLVMGTIIQGRLDHQDRYWVFPGNVDMSLPVTNLLDSPVGARYVRFVVQTWNDRIAMRVEIVGCNTSSKCLFQGH</sequence>
<evidence type="ECO:0000259" key="1">
    <source>
        <dbReference type="PROSITE" id="PS50022"/>
    </source>
</evidence>
<dbReference type="Pfam" id="PF12248">
    <property type="entry name" value="Methyltransf_FA"/>
    <property type="match status" value="1"/>
</dbReference>
<reference evidence="2" key="1">
    <citation type="journal article" date="2020" name="Nat. Ecol. Evol.">
        <title>Deeply conserved synteny resolves early events in vertebrate evolution.</title>
        <authorList>
            <person name="Simakov O."/>
            <person name="Marletaz F."/>
            <person name="Yue J.X."/>
            <person name="O'Connell B."/>
            <person name="Jenkins J."/>
            <person name="Brandt A."/>
            <person name="Calef R."/>
            <person name="Tung C.H."/>
            <person name="Huang T.K."/>
            <person name="Schmutz J."/>
            <person name="Satoh N."/>
            <person name="Yu J.K."/>
            <person name="Putnam N.H."/>
            <person name="Green R.E."/>
            <person name="Rokhsar D.S."/>
        </authorList>
    </citation>
    <scope>NUCLEOTIDE SEQUENCE [LARGE SCALE GENOMIC DNA]</scope>
    <source>
        <strain evidence="2">S238N-H82</strain>
    </source>
</reference>
<evidence type="ECO:0000313" key="3">
    <source>
        <dbReference type="RefSeq" id="XP_035669024.1"/>
    </source>
</evidence>
<dbReference type="Proteomes" id="UP000001554">
    <property type="component" value="Chromosome 3"/>
</dbReference>
<dbReference type="GeneID" id="118411098"/>
<feature type="domain" description="F5/8 type C" evidence="1">
    <location>
        <begin position="685"/>
        <end position="813"/>
    </location>
</feature>
<feature type="domain" description="F5/8 type C" evidence="1">
    <location>
        <begin position="196"/>
        <end position="341"/>
    </location>
</feature>
<dbReference type="PANTHER" id="PTHR24543:SF291">
    <property type="entry name" value="SMOKE ALARM, ISOFORM D"/>
    <property type="match status" value="1"/>
</dbReference>
<dbReference type="InterPro" id="IPR022041">
    <property type="entry name" value="Methyltransf_FA"/>
</dbReference>
<reference evidence="3" key="2">
    <citation type="submission" date="2025-08" db="UniProtKB">
        <authorList>
            <consortium name="RefSeq"/>
        </authorList>
    </citation>
    <scope>IDENTIFICATION</scope>
    <source>
        <strain evidence="3">S238N-H82</strain>
        <tissue evidence="3">Testes</tissue>
    </source>
</reference>
<protein>
    <submittedName>
        <fullName evidence="3">Uncharacterized protein LOC118411098</fullName>
    </submittedName>
</protein>
<dbReference type="PANTHER" id="PTHR24543">
    <property type="entry name" value="MULTICOPPER OXIDASE-RELATED"/>
    <property type="match status" value="1"/>
</dbReference>
<keyword evidence="2" id="KW-1185">Reference proteome</keyword>
<dbReference type="SUPFAM" id="SSF49785">
    <property type="entry name" value="Galactose-binding domain-like"/>
    <property type="match status" value="5"/>
</dbReference>
<proteinExistence type="predicted"/>
<dbReference type="Gene3D" id="2.60.120.260">
    <property type="entry name" value="Galactose-binding domain-like"/>
    <property type="match status" value="7"/>
</dbReference>